<dbReference type="EMBL" id="JACHKY010000002">
    <property type="protein sequence ID" value="MBB4797804.1"/>
    <property type="molecule type" value="Genomic_DNA"/>
</dbReference>
<keyword evidence="3" id="KW-1185">Reference proteome</keyword>
<dbReference type="Proteomes" id="UP000539957">
    <property type="component" value="Unassembled WGS sequence"/>
</dbReference>
<evidence type="ECO:0000313" key="3">
    <source>
        <dbReference type="Proteomes" id="UP000539957"/>
    </source>
</evidence>
<dbReference type="AlphaFoldDB" id="A0A7W7INX0"/>
<comment type="caution">
    <text evidence="2">The sequence shown here is derived from an EMBL/GenBank/DDBJ whole genome shotgun (WGS) entry which is preliminary data.</text>
</comment>
<reference evidence="2 3" key="1">
    <citation type="submission" date="2020-08" db="EMBL/GenBank/DDBJ databases">
        <title>Functional genomics of gut bacteria from endangered species of beetles.</title>
        <authorList>
            <person name="Carlos-Shanley C."/>
        </authorList>
    </citation>
    <scope>NUCLEOTIDE SEQUENCE [LARGE SCALE GENOMIC DNA]</scope>
    <source>
        <strain evidence="2 3">S00123</strain>
    </source>
</reference>
<dbReference type="RefSeq" id="WP_184268656.1">
    <property type="nucleotide sequence ID" value="NZ_JACHKY010000002.1"/>
</dbReference>
<name>A0A7W7INX0_9CAUL</name>
<proteinExistence type="predicted"/>
<sequence>MDFNAIRRGVLTAFMASFLALFVLVPTVDTMSCGTEGEPSEAAVLVIDDHSSDPHPADAANHPACSHGHCHHGGVSTPARQDATLDRVVVRGVLLTRPSHRLISHPPAGPERPPRG</sequence>
<protein>
    <recommendedName>
        <fullName evidence="4">DUF2946 domain-containing protein</fullName>
    </recommendedName>
</protein>
<accession>A0A7W7INX0</accession>
<evidence type="ECO:0008006" key="4">
    <source>
        <dbReference type="Google" id="ProtNLM"/>
    </source>
</evidence>
<feature type="region of interest" description="Disordered" evidence="1">
    <location>
        <begin position="50"/>
        <end position="82"/>
    </location>
</feature>
<organism evidence="2 3">
    <name type="scientific">Brevundimonas bullata</name>
    <dbReference type="NCBI Taxonomy" id="13160"/>
    <lineage>
        <taxon>Bacteria</taxon>
        <taxon>Pseudomonadati</taxon>
        <taxon>Pseudomonadota</taxon>
        <taxon>Alphaproteobacteria</taxon>
        <taxon>Caulobacterales</taxon>
        <taxon>Caulobacteraceae</taxon>
        <taxon>Brevundimonas</taxon>
    </lineage>
</organism>
<evidence type="ECO:0000313" key="2">
    <source>
        <dbReference type="EMBL" id="MBB4797804.1"/>
    </source>
</evidence>
<gene>
    <name evidence="2" type="ORF">HNP32_001528</name>
</gene>
<evidence type="ECO:0000256" key="1">
    <source>
        <dbReference type="SAM" id="MobiDB-lite"/>
    </source>
</evidence>